<comment type="caution">
    <text evidence="2">The sequence shown here is derived from an EMBL/GenBank/DDBJ whole genome shotgun (WGS) entry which is preliminary data.</text>
</comment>
<reference evidence="2" key="1">
    <citation type="submission" date="2023-01" db="EMBL/GenBank/DDBJ databases">
        <title>The growth and conidiation of Purpureocillium lavendulum are regulated by nitrogen source and histone H3K14 acetylation.</title>
        <authorList>
            <person name="Tang P."/>
            <person name="Han J."/>
            <person name="Zhang C."/>
            <person name="Tang P."/>
            <person name="Qi F."/>
            <person name="Zhang K."/>
            <person name="Liang L."/>
        </authorList>
    </citation>
    <scope>NUCLEOTIDE SEQUENCE</scope>
    <source>
        <strain evidence="2">YMF1.00683</strain>
    </source>
</reference>
<evidence type="ECO:0000313" key="3">
    <source>
        <dbReference type="Proteomes" id="UP001163105"/>
    </source>
</evidence>
<dbReference type="Proteomes" id="UP001163105">
    <property type="component" value="Unassembled WGS sequence"/>
</dbReference>
<keyword evidence="3" id="KW-1185">Reference proteome</keyword>
<organism evidence="2 3">
    <name type="scientific">Purpureocillium lavendulum</name>
    <dbReference type="NCBI Taxonomy" id="1247861"/>
    <lineage>
        <taxon>Eukaryota</taxon>
        <taxon>Fungi</taxon>
        <taxon>Dikarya</taxon>
        <taxon>Ascomycota</taxon>
        <taxon>Pezizomycotina</taxon>
        <taxon>Sordariomycetes</taxon>
        <taxon>Hypocreomycetidae</taxon>
        <taxon>Hypocreales</taxon>
        <taxon>Ophiocordycipitaceae</taxon>
        <taxon>Purpureocillium</taxon>
    </lineage>
</organism>
<proteinExistence type="predicted"/>
<evidence type="ECO:0000256" key="1">
    <source>
        <dbReference type="SAM" id="MobiDB-lite"/>
    </source>
</evidence>
<evidence type="ECO:0000313" key="2">
    <source>
        <dbReference type="EMBL" id="KAJ6444969.1"/>
    </source>
</evidence>
<sequence length="69" mass="7827">MEVMKERWFSLMAGGAAKYLASQAKREVDSSDFPPPPGPPRGGQPQLQRHRAVERMPVSWRLQHSAQVR</sequence>
<accession>A0AB34G0C2</accession>
<feature type="compositionally biased region" description="Pro residues" evidence="1">
    <location>
        <begin position="33"/>
        <end position="42"/>
    </location>
</feature>
<protein>
    <submittedName>
        <fullName evidence="2">Uncharacterized protein</fullName>
    </submittedName>
</protein>
<gene>
    <name evidence="2" type="ORF">O9K51_03371</name>
</gene>
<dbReference type="EMBL" id="JAQHRD010000002">
    <property type="protein sequence ID" value="KAJ6444969.1"/>
    <property type="molecule type" value="Genomic_DNA"/>
</dbReference>
<name>A0AB34G0C2_9HYPO</name>
<feature type="region of interest" description="Disordered" evidence="1">
    <location>
        <begin position="23"/>
        <end position="52"/>
    </location>
</feature>
<dbReference type="AlphaFoldDB" id="A0AB34G0C2"/>